<dbReference type="CDD" id="cd02696">
    <property type="entry name" value="MurNAc-LAA"/>
    <property type="match status" value="1"/>
</dbReference>
<dbReference type="EC" id="3.5.1.28" evidence="2"/>
<dbReference type="GO" id="GO:0030288">
    <property type="term" value="C:outer membrane-bounded periplasmic space"/>
    <property type="evidence" value="ECO:0007669"/>
    <property type="project" value="TreeGrafter"/>
</dbReference>
<reference evidence="6" key="2">
    <citation type="submission" date="2020-09" db="EMBL/GenBank/DDBJ databases">
        <authorList>
            <person name="Sun Q."/>
            <person name="Zhou Y."/>
        </authorList>
    </citation>
    <scope>NUCLEOTIDE SEQUENCE</scope>
    <source>
        <strain evidence="6">CGMCC 1.15519</strain>
    </source>
</reference>
<comment type="catalytic activity">
    <reaction evidence="1">
        <text>Hydrolyzes the link between N-acetylmuramoyl residues and L-amino acid residues in certain cell-wall glycopeptides.</text>
        <dbReference type="EC" id="3.5.1.28"/>
    </reaction>
</comment>
<sequence length="468" mass="48964">MQPRASNPIQTPVQGRPPILTAILLAALAIAAAPGPQPPAAPAPPRQSRLNAVSIVPGIVTITADGAPLVAHQMSLETPYRLVVDIPASLSEPMTVAGTGSVIRMRFAMFSPGVARLVLDLVGPIEIVSAQASPTGLVLNLRRVPNTVFIANAIRGRRPLQIIASAPVTTPTAPPLNQTSEFDLPTNMFSPDVPVAIPPTPVAEAKPTVVQLAEPPPQPAQQLETPANPPSPTRARPARSRSGGKPLVVLDAGHGGKDVGAISINGGYEKDVALAIVKLTAKRLGRSGKIRVLLTRGDDRFIPLGGRATIARKARADLFISVHADSAPNVGARGASVYTLSSVASDAVAARLAARENKADIIGGVNLGLEAPEVGEIMIDLSRRATGNVSVTFAETLQDVLSDKIRFRGEFHHFAGLIVLKAPDVPSVLLETGYVTNSDDAEFLFSDSGRRKIADGIARAVERHLVGN</sequence>
<accession>A0A916ZNK8</accession>
<evidence type="ECO:0000259" key="5">
    <source>
        <dbReference type="SMART" id="SM00646"/>
    </source>
</evidence>
<evidence type="ECO:0000313" key="6">
    <source>
        <dbReference type="EMBL" id="GGE06494.1"/>
    </source>
</evidence>
<dbReference type="EMBL" id="BMJM01000003">
    <property type="protein sequence ID" value="GGE06494.1"/>
    <property type="molecule type" value="Genomic_DNA"/>
</dbReference>
<protein>
    <recommendedName>
        <fullName evidence="2">N-acetylmuramoyl-L-alanine amidase</fullName>
        <ecNumber evidence="2">3.5.1.28</ecNumber>
    </recommendedName>
</protein>
<dbReference type="GO" id="GO:0009253">
    <property type="term" value="P:peptidoglycan catabolic process"/>
    <property type="evidence" value="ECO:0007669"/>
    <property type="project" value="InterPro"/>
</dbReference>
<comment type="caution">
    <text evidence="6">The sequence shown here is derived from an EMBL/GenBank/DDBJ whole genome shotgun (WGS) entry which is preliminary data.</text>
</comment>
<evidence type="ECO:0000256" key="2">
    <source>
        <dbReference type="ARBA" id="ARBA00011901"/>
    </source>
</evidence>
<reference evidence="6" key="1">
    <citation type="journal article" date="2014" name="Int. J. Syst. Evol. Microbiol.">
        <title>Complete genome sequence of Corynebacterium casei LMG S-19264T (=DSM 44701T), isolated from a smear-ripened cheese.</title>
        <authorList>
            <consortium name="US DOE Joint Genome Institute (JGI-PGF)"/>
            <person name="Walter F."/>
            <person name="Albersmeier A."/>
            <person name="Kalinowski J."/>
            <person name="Ruckert C."/>
        </authorList>
    </citation>
    <scope>NUCLEOTIDE SEQUENCE</scope>
    <source>
        <strain evidence="6">CGMCC 1.15519</strain>
    </source>
</reference>
<keyword evidence="3" id="KW-0378">Hydrolase</keyword>
<dbReference type="PANTHER" id="PTHR30404:SF0">
    <property type="entry name" value="N-ACETYLMURAMOYL-L-ALANINE AMIDASE AMIC"/>
    <property type="match status" value="1"/>
</dbReference>
<evidence type="ECO:0000256" key="3">
    <source>
        <dbReference type="ARBA" id="ARBA00022801"/>
    </source>
</evidence>
<dbReference type="PANTHER" id="PTHR30404">
    <property type="entry name" value="N-ACETYLMURAMOYL-L-ALANINE AMIDASE"/>
    <property type="match status" value="1"/>
</dbReference>
<name>A0A916ZNK8_9SPHN</name>
<feature type="region of interest" description="Disordered" evidence="4">
    <location>
        <begin position="215"/>
        <end position="246"/>
    </location>
</feature>
<evidence type="ECO:0000313" key="7">
    <source>
        <dbReference type="Proteomes" id="UP000635071"/>
    </source>
</evidence>
<organism evidence="6 7">
    <name type="scientific">Sandarakinorhabdus glacialis</name>
    <dbReference type="NCBI Taxonomy" id="1614636"/>
    <lineage>
        <taxon>Bacteria</taxon>
        <taxon>Pseudomonadati</taxon>
        <taxon>Pseudomonadota</taxon>
        <taxon>Alphaproteobacteria</taxon>
        <taxon>Sphingomonadales</taxon>
        <taxon>Sphingosinicellaceae</taxon>
        <taxon>Sandarakinorhabdus</taxon>
    </lineage>
</organism>
<dbReference type="SMART" id="SM00646">
    <property type="entry name" value="Ami_3"/>
    <property type="match status" value="1"/>
</dbReference>
<dbReference type="Gene3D" id="3.40.630.40">
    <property type="entry name" value="Zn-dependent exopeptidases"/>
    <property type="match status" value="1"/>
</dbReference>
<dbReference type="InterPro" id="IPR050695">
    <property type="entry name" value="N-acetylmuramoyl_amidase_3"/>
</dbReference>
<evidence type="ECO:0000256" key="1">
    <source>
        <dbReference type="ARBA" id="ARBA00001561"/>
    </source>
</evidence>
<feature type="domain" description="MurNAc-LAA" evidence="5">
    <location>
        <begin position="308"/>
        <end position="462"/>
    </location>
</feature>
<dbReference type="Proteomes" id="UP000635071">
    <property type="component" value="Unassembled WGS sequence"/>
</dbReference>
<gene>
    <name evidence="6" type="ORF">GCM10011529_11090</name>
</gene>
<dbReference type="Pfam" id="PF01520">
    <property type="entry name" value="Amidase_3"/>
    <property type="match status" value="1"/>
</dbReference>
<dbReference type="AlphaFoldDB" id="A0A916ZNK8"/>
<proteinExistence type="predicted"/>
<dbReference type="GO" id="GO:0008745">
    <property type="term" value="F:N-acetylmuramoyl-L-alanine amidase activity"/>
    <property type="evidence" value="ECO:0007669"/>
    <property type="project" value="UniProtKB-EC"/>
</dbReference>
<evidence type="ECO:0000256" key="4">
    <source>
        <dbReference type="SAM" id="MobiDB-lite"/>
    </source>
</evidence>
<dbReference type="SUPFAM" id="SSF53187">
    <property type="entry name" value="Zn-dependent exopeptidases"/>
    <property type="match status" value="1"/>
</dbReference>
<dbReference type="Gene3D" id="2.60.40.3500">
    <property type="match status" value="1"/>
</dbReference>
<keyword evidence="7" id="KW-1185">Reference proteome</keyword>
<dbReference type="InterPro" id="IPR002508">
    <property type="entry name" value="MurNAc-LAA_cat"/>
</dbReference>